<evidence type="ECO:0008006" key="3">
    <source>
        <dbReference type="Google" id="ProtNLM"/>
    </source>
</evidence>
<organism evidence="2">
    <name type="scientific">bioreactor metagenome</name>
    <dbReference type="NCBI Taxonomy" id="1076179"/>
    <lineage>
        <taxon>unclassified sequences</taxon>
        <taxon>metagenomes</taxon>
        <taxon>ecological metagenomes</taxon>
    </lineage>
</organism>
<feature type="transmembrane region" description="Helical" evidence="1">
    <location>
        <begin position="163"/>
        <end position="186"/>
    </location>
</feature>
<proteinExistence type="predicted"/>
<dbReference type="Pfam" id="PF09845">
    <property type="entry name" value="OapC"/>
    <property type="match status" value="1"/>
</dbReference>
<keyword evidence="1" id="KW-1133">Transmembrane helix</keyword>
<keyword evidence="1" id="KW-0812">Transmembrane</keyword>
<evidence type="ECO:0000313" key="2">
    <source>
        <dbReference type="EMBL" id="MPM64719.1"/>
    </source>
</evidence>
<dbReference type="InterPro" id="IPR018645">
    <property type="entry name" value="OapC-like"/>
</dbReference>
<accession>A0A645BGY4</accession>
<keyword evidence="1" id="KW-0472">Membrane</keyword>
<evidence type="ECO:0000256" key="1">
    <source>
        <dbReference type="SAM" id="Phobius"/>
    </source>
</evidence>
<dbReference type="AlphaFoldDB" id="A0A645BGY4"/>
<comment type="caution">
    <text evidence="2">The sequence shown here is derived from an EMBL/GenBank/DDBJ whole genome shotgun (WGS) entry which is preliminary data.</text>
</comment>
<sequence>MKFCPNCGTKIEDQEAGCPNCGFKSFEYILEAKKRDTNTEINADTNADTNADEIKAEPVKAEPVIDEYQKDEETEKVVPAVKGKNEKYDYYENRSYDTNNYDSYDYINAEESVDTEEEPSLASKILLIVMVVLLNVLGAIIGFVVGGVFAYKNGRGYKSYGKKLVITSAVFLILDIFCWWMIFIALRNIL</sequence>
<dbReference type="EMBL" id="VSSQ01020108">
    <property type="protein sequence ID" value="MPM64719.1"/>
    <property type="molecule type" value="Genomic_DNA"/>
</dbReference>
<name>A0A645BGY4_9ZZZZ</name>
<reference evidence="2" key="1">
    <citation type="submission" date="2019-08" db="EMBL/GenBank/DDBJ databases">
        <authorList>
            <person name="Kucharzyk K."/>
            <person name="Murdoch R.W."/>
            <person name="Higgins S."/>
            <person name="Loffler F."/>
        </authorList>
    </citation>
    <scope>NUCLEOTIDE SEQUENCE</scope>
</reference>
<gene>
    <name evidence="2" type="ORF">SDC9_111608</name>
</gene>
<protein>
    <recommendedName>
        <fullName evidence="3">Zinc-ribbon domain-containing protein</fullName>
    </recommendedName>
</protein>
<feature type="transmembrane region" description="Helical" evidence="1">
    <location>
        <begin position="125"/>
        <end position="151"/>
    </location>
</feature>